<evidence type="ECO:0000259" key="10">
    <source>
        <dbReference type="PROSITE" id="PS50249"/>
    </source>
</evidence>
<evidence type="ECO:0000256" key="4">
    <source>
        <dbReference type="ARBA" id="ARBA00022723"/>
    </source>
</evidence>
<evidence type="ECO:0000256" key="6">
    <source>
        <dbReference type="ARBA" id="ARBA00022801"/>
    </source>
</evidence>
<dbReference type="GO" id="GO:0071108">
    <property type="term" value="P:protein K48-linked deubiquitination"/>
    <property type="evidence" value="ECO:0007669"/>
    <property type="project" value="TreeGrafter"/>
</dbReference>
<dbReference type="OrthoDB" id="3640at2759"/>
<evidence type="ECO:0000256" key="1">
    <source>
        <dbReference type="ARBA" id="ARBA00001947"/>
    </source>
</evidence>
<feature type="domain" description="MPN" evidence="10">
    <location>
        <begin position="338"/>
        <end position="468"/>
    </location>
</feature>
<comment type="caution">
    <text evidence="11">The sequence shown here is derived from an EMBL/GenBank/DDBJ whole genome shotgun (WGS) entry which is preliminary data.</text>
</comment>
<dbReference type="GO" id="GO:0140492">
    <property type="term" value="F:metal-dependent deubiquitinase activity"/>
    <property type="evidence" value="ECO:0007669"/>
    <property type="project" value="InterPro"/>
</dbReference>
<dbReference type="InterPro" id="IPR000555">
    <property type="entry name" value="JAMM/MPN+_dom"/>
</dbReference>
<accession>A0A6A1VPL1</accession>
<dbReference type="SUPFAM" id="SSF102712">
    <property type="entry name" value="JAB1/MPN domain"/>
    <property type="match status" value="1"/>
</dbReference>
<dbReference type="GO" id="GO:0005768">
    <property type="term" value="C:endosome"/>
    <property type="evidence" value="ECO:0007669"/>
    <property type="project" value="TreeGrafter"/>
</dbReference>
<comment type="similarity">
    <text evidence="2">Belongs to the peptidase M67C family.</text>
</comment>
<evidence type="ECO:0000256" key="2">
    <source>
        <dbReference type="ARBA" id="ARBA00010981"/>
    </source>
</evidence>
<dbReference type="GO" id="GO:0046872">
    <property type="term" value="F:metal ion binding"/>
    <property type="evidence" value="ECO:0007669"/>
    <property type="project" value="UniProtKB-KW"/>
</dbReference>
<dbReference type="Pfam" id="PF08969">
    <property type="entry name" value="USP8_dimer"/>
    <property type="match status" value="1"/>
</dbReference>
<dbReference type="InterPro" id="IPR044098">
    <property type="entry name" value="STAMBP/STALP-like_MPN"/>
</dbReference>
<dbReference type="PANTHER" id="PTHR12947">
    <property type="entry name" value="AMSH-LIKE PROTEASE"/>
    <property type="match status" value="1"/>
</dbReference>
<dbReference type="GO" id="GO:0016020">
    <property type="term" value="C:membrane"/>
    <property type="evidence" value="ECO:0007669"/>
    <property type="project" value="TreeGrafter"/>
</dbReference>
<dbReference type="Proteomes" id="UP000516437">
    <property type="component" value="Chromosome 5"/>
</dbReference>
<evidence type="ECO:0000256" key="7">
    <source>
        <dbReference type="ARBA" id="ARBA00022833"/>
    </source>
</evidence>
<dbReference type="EMBL" id="RXIC02000023">
    <property type="protein sequence ID" value="KAB1213877.1"/>
    <property type="molecule type" value="Genomic_DNA"/>
</dbReference>
<comment type="cofactor">
    <cofactor evidence="1">
        <name>Zn(2+)</name>
        <dbReference type="ChEBI" id="CHEBI:29105"/>
    </cofactor>
</comment>
<feature type="compositionally biased region" description="Low complexity" evidence="9">
    <location>
        <begin position="119"/>
        <end position="131"/>
    </location>
</feature>
<dbReference type="SUPFAM" id="SSF140856">
    <property type="entry name" value="USP8 N-terminal domain-like"/>
    <property type="match status" value="1"/>
</dbReference>
<keyword evidence="5" id="KW-0833">Ubl conjugation pathway</keyword>
<dbReference type="AlphaFoldDB" id="A0A6A1VPL1"/>
<feature type="compositionally biased region" description="Polar residues" evidence="9">
    <location>
        <begin position="323"/>
        <end position="334"/>
    </location>
</feature>
<name>A0A6A1VPL1_9ROSI</name>
<dbReference type="Gene3D" id="3.40.140.10">
    <property type="entry name" value="Cytidine Deaminase, domain 2"/>
    <property type="match status" value="1"/>
</dbReference>
<dbReference type="FunFam" id="3.40.140.10:FF:000024">
    <property type="entry name" value="AMSH-like ubiquitin thioesterase 3"/>
    <property type="match status" value="1"/>
</dbReference>
<dbReference type="InterPro" id="IPR015063">
    <property type="entry name" value="USP8_dimer"/>
</dbReference>
<dbReference type="Pfam" id="PF01398">
    <property type="entry name" value="JAB"/>
    <property type="match status" value="1"/>
</dbReference>
<feature type="region of interest" description="Disordered" evidence="9">
    <location>
        <begin position="311"/>
        <end position="334"/>
    </location>
</feature>
<keyword evidence="3" id="KW-0645">Protease</keyword>
<evidence type="ECO:0000256" key="8">
    <source>
        <dbReference type="ARBA" id="ARBA00023049"/>
    </source>
</evidence>
<evidence type="ECO:0000313" key="11">
    <source>
        <dbReference type="EMBL" id="KAB1213877.1"/>
    </source>
</evidence>
<evidence type="ECO:0000313" key="12">
    <source>
        <dbReference type="Proteomes" id="UP000516437"/>
    </source>
</evidence>
<dbReference type="GO" id="GO:0006508">
    <property type="term" value="P:proteolysis"/>
    <property type="evidence" value="ECO:0007669"/>
    <property type="project" value="UniProtKB-KW"/>
</dbReference>
<keyword evidence="4" id="KW-0479">Metal-binding</keyword>
<proteinExistence type="inferred from homology"/>
<dbReference type="SMART" id="SM00232">
    <property type="entry name" value="JAB_MPN"/>
    <property type="match status" value="1"/>
</dbReference>
<dbReference type="InterPro" id="IPR037518">
    <property type="entry name" value="MPN"/>
</dbReference>
<reference evidence="11 12" key="1">
    <citation type="journal article" date="2019" name="Plant Biotechnol. J.">
        <title>The red bayberry genome and genetic basis of sex determination.</title>
        <authorList>
            <person name="Jia H.M."/>
            <person name="Jia H.J."/>
            <person name="Cai Q.L."/>
            <person name="Wang Y."/>
            <person name="Zhao H.B."/>
            <person name="Yang W.F."/>
            <person name="Wang G.Y."/>
            <person name="Li Y.H."/>
            <person name="Zhan D.L."/>
            <person name="Shen Y.T."/>
            <person name="Niu Q.F."/>
            <person name="Chang L."/>
            <person name="Qiu J."/>
            <person name="Zhao L."/>
            <person name="Xie H.B."/>
            <person name="Fu W.Y."/>
            <person name="Jin J."/>
            <person name="Li X.W."/>
            <person name="Jiao Y."/>
            <person name="Zhou C.C."/>
            <person name="Tu T."/>
            <person name="Chai C.Y."/>
            <person name="Gao J.L."/>
            <person name="Fan L.J."/>
            <person name="van de Weg E."/>
            <person name="Wang J.Y."/>
            <person name="Gao Z.S."/>
        </authorList>
    </citation>
    <scope>NUCLEOTIDE SEQUENCE [LARGE SCALE GENOMIC DNA]</scope>
    <source>
        <tissue evidence="11">Leaves</tissue>
    </source>
</reference>
<dbReference type="GO" id="GO:0061578">
    <property type="term" value="F:K63-linked deubiquitinase activity"/>
    <property type="evidence" value="ECO:0007669"/>
    <property type="project" value="InterPro"/>
</dbReference>
<sequence>MKIDLNSIARKVEVDNRIPLRNYYRIAFNLLKQASIYREEENVVDLYIILVRYSSLVSETIPYHQDYQVLHPKERTISKKKLASVLDELESLKPEFQRRVDELNRAHSGARFPQLEGPESTLFSSETSSSEWPTHAKNSYLSIDTKQPASMVPQSTWKYDNGHSQVSSSNSMQIDRQFQKLSLSLPPPKKETLSRHLFFGTNGLQGQWLGPSAEIKVQYPSNMDLTAIDNSGLNQAGQSALVAAKDGDPGCIKSPMESVLLLDDGRWLRPVEELCSPLVNNARKDHFQLVKQPSIPPVLAQLQQEVAPIPPARVADPRPGPAKSSQDGMPSSSSYQHLHIPVRMMEDFLRLAQANTKKNYETCGVLAGSLKNRVFHITTLIIPKQESTSDSCQALNEEEIFEVQDKLSLFPLGWIHTHPSQTCFMSSVDLHTHYPYQIMLPEAIAIVMAPTDTSSPHGIFHLSDPGGVSVIRNCQQRGFHPHEEPSDGSPIYEHCSHVYMNPHLKFDVVDLR</sequence>
<dbReference type="GO" id="GO:0070536">
    <property type="term" value="P:protein K63-linked deubiquitination"/>
    <property type="evidence" value="ECO:0007669"/>
    <property type="project" value="InterPro"/>
</dbReference>
<evidence type="ECO:0000256" key="5">
    <source>
        <dbReference type="ARBA" id="ARBA00022786"/>
    </source>
</evidence>
<dbReference type="PANTHER" id="PTHR12947:SF18">
    <property type="entry name" value="AMSH-LIKE UBIQUITIN THIOESTERASE 3"/>
    <property type="match status" value="1"/>
</dbReference>
<dbReference type="CDD" id="cd08066">
    <property type="entry name" value="MPN_AMSH_like"/>
    <property type="match status" value="1"/>
</dbReference>
<gene>
    <name evidence="11" type="ORF">CJ030_MR5G017140</name>
</gene>
<keyword evidence="7" id="KW-0862">Zinc</keyword>
<evidence type="ECO:0000256" key="9">
    <source>
        <dbReference type="SAM" id="MobiDB-lite"/>
    </source>
</evidence>
<feature type="region of interest" description="Disordered" evidence="9">
    <location>
        <begin position="107"/>
        <end position="133"/>
    </location>
</feature>
<keyword evidence="6" id="KW-0378">Hydrolase</keyword>
<organism evidence="11 12">
    <name type="scientific">Morella rubra</name>
    <name type="common">Chinese bayberry</name>
    <dbReference type="NCBI Taxonomy" id="262757"/>
    <lineage>
        <taxon>Eukaryota</taxon>
        <taxon>Viridiplantae</taxon>
        <taxon>Streptophyta</taxon>
        <taxon>Embryophyta</taxon>
        <taxon>Tracheophyta</taxon>
        <taxon>Spermatophyta</taxon>
        <taxon>Magnoliopsida</taxon>
        <taxon>eudicotyledons</taxon>
        <taxon>Gunneridae</taxon>
        <taxon>Pentapetalae</taxon>
        <taxon>rosids</taxon>
        <taxon>fabids</taxon>
        <taxon>Fagales</taxon>
        <taxon>Myricaceae</taxon>
        <taxon>Morella</taxon>
    </lineage>
</organism>
<protein>
    <submittedName>
        <fullName evidence="11">AMSH-like ubiquitin thioesterase 3</fullName>
    </submittedName>
</protein>
<dbReference type="PROSITE" id="PS50249">
    <property type="entry name" value="MPN"/>
    <property type="match status" value="1"/>
</dbReference>
<dbReference type="Gene3D" id="1.20.58.80">
    <property type="entry name" value="Phosphotransferase system, lactose/cellobiose-type IIA subunit"/>
    <property type="match status" value="1"/>
</dbReference>
<keyword evidence="12" id="KW-1185">Reference proteome</keyword>
<evidence type="ECO:0000256" key="3">
    <source>
        <dbReference type="ARBA" id="ARBA00022670"/>
    </source>
</evidence>
<keyword evidence="8" id="KW-0482">Metalloprotease</keyword>